<accession>A0A8J4DX01</accession>
<evidence type="ECO:0000256" key="3">
    <source>
        <dbReference type="ARBA" id="ARBA00022801"/>
    </source>
</evidence>
<protein>
    <recommendedName>
        <fullName evidence="7">Peptidase S51</fullName>
    </recommendedName>
</protein>
<sequence>MIFLYGGGRDASVYREVYDPFLAALPPSATVAFVVVDSVADGLERWIAAVGAAGSVPVLVPPGGTLDVAALGDADALFIGGGLTPAYADAIVPVAAELRTWLDGRVYAGFSAGAAIAASAALVGGWRSGGFEICPEDSAEDLDELTVRDGLGLVPTTIDVHATQWGNLTRLMAAVREGRVPHGIALDEHTAVSWSPDGTATVLGRGYAHLVTPGLNVVSHAGGSSFSVAT</sequence>
<dbReference type="Pfam" id="PF03575">
    <property type="entry name" value="Peptidase_S51"/>
    <property type="match status" value="1"/>
</dbReference>
<evidence type="ECO:0008006" key="7">
    <source>
        <dbReference type="Google" id="ProtNLM"/>
    </source>
</evidence>
<name>A0A8J4DX01_9ACTN</name>
<keyword evidence="6" id="KW-1185">Reference proteome</keyword>
<keyword evidence="3" id="KW-0378">Hydrolase</keyword>
<comment type="caution">
    <text evidence="5">The sequence shown here is derived from an EMBL/GenBank/DDBJ whole genome shotgun (WGS) entry which is preliminary data.</text>
</comment>
<dbReference type="Proteomes" id="UP000619260">
    <property type="component" value="Unassembled WGS sequence"/>
</dbReference>
<evidence type="ECO:0000256" key="4">
    <source>
        <dbReference type="ARBA" id="ARBA00022825"/>
    </source>
</evidence>
<dbReference type="InterPro" id="IPR029062">
    <property type="entry name" value="Class_I_gatase-like"/>
</dbReference>
<dbReference type="AlphaFoldDB" id="A0A8J4DX01"/>
<dbReference type="Gene3D" id="3.40.50.880">
    <property type="match status" value="1"/>
</dbReference>
<keyword evidence="4" id="KW-0720">Serine protease</keyword>
<dbReference type="GO" id="GO:0006508">
    <property type="term" value="P:proteolysis"/>
    <property type="evidence" value="ECO:0007669"/>
    <property type="project" value="UniProtKB-KW"/>
</dbReference>
<gene>
    <name evidence="5" type="ORF">Val02_84680</name>
</gene>
<evidence type="ECO:0000313" key="6">
    <source>
        <dbReference type="Proteomes" id="UP000619260"/>
    </source>
</evidence>
<evidence type="ECO:0000256" key="1">
    <source>
        <dbReference type="ARBA" id="ARBA00006534"/>
    </source>
</evidence>
<keyword evidence="2" id="KW-0645">Protease</keyword>
<proteinExistence type="inferred from homology"/>
<evidence type="ECO:0000256" key="2">
    <source>
        <dbReference type="ARBA" id="ARBA00022670"/>
    </source>
</evidence>
<evidence type="ECO:0000313" key="5">
    <source>
        <dbReference type="EMBL" id="GIJ51582.1"/>
    </source>
</evidence>
<dbReference type="EMBL" id="BOPF01000050">
    <property type="protein sequence ID" value="GIJ51582.1"/>
    <property type="molecule type" value="Genomic_DNA"/>
</dbReference>
<dbReference type="InterPro" id="IPR005320">
    <property type="entry name" value="Peptidase_S51"/>
</dbReference>
<reference evidence="5" key="1">
    <citation type="submission" date="2021-01" db="EMBL/GenBank/DDBJ databases">
        <title>Whole genome shotgun sequence of Virgisporangium aliadipatigenens NBRC 105644.</title>
        <authorList>
            <person name="Komaki H."/>
            <person name="Tamura T."/>
        </authorList>
    </citation>
    <scope>NUCLEOTIDE SEQUENCE</scope>
    <source>
        <strain evidence="5">NBRC 105644</strain>
    </source>
</reference>
<dbReference type="CDD" id="cd03129">
    <property type="entry name" value="GAT1_Peptidase_E_like"/>
    <property type="match status" value="1"/>
</dbReference>
<organism evidence="5 6">
    <name type="scientific">Virgisporangium aliadipatigenens</name>
    <dbReference type="NCBI Taxonomy" id="741659"/>
    <lineage>
        <taxon>Bacteria</taxon>
        <taxon>Bacillati</taxon>
        <taxon>Actinomycetota</taxon>
        <taxon>Actinomycetes</taxon>
        <taxon>Micromonosporales</taxon>
        <taxon>Micromonosporaceae</taxon>
        <taxon>Virgisporangium</taxon>
    </lineage>
</organism>
<dbReference type="SUPFAM" id="SSF52317">
    <property type="entry name" value="Class I glutamine amidotransferase-like"/>
    <property type="match status" value="1"/>
</dbReference>
<comment type="similarity">
    <text evidence="1">Belongs to the peptidase S51 family.</text>
</comment>
<dbReference type="RefSeq" id="WP_203904979.1">
    <property type="nucleotide sequence ID" value="NZ_BOPF01000050.1"/>
</dbReference>
<dbReference type="GO" id="GO:0008236">
    <property type="term" value="F:serine-type peptidase activity"/>
    <property type="evidence" value="ECO:0007669"/>
    <property type="project" value="UniProtKB-KW"/>
</dbReference>